<dbReference type="Pfam" id="PF17164">
    <property type="entry name" value="DUF5122"/>
    <property type="match status" value="4"/>
</dbReference>
<organism evidence="3 4">
    <name type="scientific">Flavobacterium agri</name>
    <dbReference type="NCBI Taxonomy" id="2743471"/>
    <lineage>
        <taxon>Bacteria</taxon>
        <taxon>Pseudomonadati</taxon>
        <taxon>Bacteroidota</taxon>
        <taxon>Flavobacteriia</taxon>
        <taxon>Flavobacteriales</taxon>
        <taxon>Flavobacteriaceae</taxon>
        <taxon>Flavobacterium</taxon>
    </lineage>
</organism>
<dbReference type="SUPFAM" id="SSF63829">
    <property type="entry name" value="Calcium-dependent phosphotriesterase"/>
    <property type="match status" value="1"/>
</dbReference>
<reference evidence="3 4" key="1">
    <citation type="submission" date="2020-07" db="EMBL/GenBank/DDBJ databases">
        <authorList>
            <person name="Sun Q."/>
        </authorList>
    </citation>
    <scope>NUCLEOTIDE SEQUENCE [LARGE SCALE GENOMIC DNA]</scope>
    <source>
        <strain evidence="3 4">MAH-1</strain>
    </source>
</reference>
<feature type="domain" description="Secretion system C-terminal sorting" evidence="2">
    <location>
        <begin position="775"/>
        <end position="853"/>
    </location>
</feature>
<name>A0A7Y8Y1X2_9FLAO</name>
<evidence type="ECO:0000313" key="3">
    <source>
        <dbReference type="EMBL" id="NYA71081.1"/>
    </source>
</evidence>
<proteinExistence type="predicted"/>
<accession>A0A7Y8Y1X2</accession>
<keyword evidence="1" id="KW-0732">Signal</keyword>
<sequence>MGQNNVPDPDFGTNGHAVYSGFGMQSKETAKDALRLGDGSYIFAAITAVENTSRLFLAKYNSANRTDLAFGQNGTSILYDYASDVSATSKALLGLQSDGKIVVAIENNGALLVNRLTASGIPDPSFGNQGAMELALDGKTLKDMRVSSDDEVLVLLSSPATSTEPVSTLIRINTDASLDTTFGTNGQLAVGVGTTGTLGEGIFVTTDAIWVCGQSINGTTKDSFVLKYLSNGTPDITFQANGLKVFNIGGNDFASTIAVTSNSKVYVAGSYITNGKQRFYINEILSDGTLDPTHQNYITSWFSTYTDATLALWKKAIVDTSGRIAFYGNYKYTSTYPIEIFTWTIANSSVSVGEEIFTPLSETTFAFSNNGNLACFGSKNRRLYSADLINDFQNFYADLSTPVTLGIPLPSGSVEARDIDRLANGKYVVCAYGPDASRNGGDSVCLLGFLANGQPDSGFGQNGSAYMQGMSYTTEAFEVRQHLAPDGHIFLTEGRRRVCIYNENGTSNAVLALYDNYTFHESSEETNGKTMLFGHTQFTYEPLIVRMKTIEGNYYYDQTFSDDAYCTLPFSGQIDAYKVFPDGSCLVSGIKWSTSSELDIFVAKINQNGSLATSFGTNGIANFDFDPNENVHWMDVTASGKILLAVTSANGSYVMQLNSDGSIDTSFATNGKYITTGTYALALCLADNGDIIFGGNKLSRLNPDGALDTSFGVNGLLDLSFDGNYTIIETLKRQSDGKILAVGNGGNDSGQIRIFRLLQDGALGTIDFAKNESMIYPNPVENQTTFTYELTQDTKLTVSLYDLNGKLLKTYLPNETQATGKHDLIIDMPDGIQTGQYILRMSSVQGSNSVKLIKKLNVMY</sequence>
<dbReference type="NCBIfam" id="TIGR04183">
    <property type="entry name" value="Por_Secre_tail"/>
    <property type="match status" value="1"/>
</dbReference>
<evidence type="ECO:0000256" key="1">
    <source>
        <dbReference type="ARBA" id="ARBA00022729"/>
    </source>
</evidence>
<dbReference type="Gene3D" id="2.80.10.50">
    <property type="match status" value="3"/>
</dbReference>
<dbReference type="NCBIfam" id="TIGR02608">
    <property type="entry name" value="delta_60_rpt"/>
    <property type="match status" value="8"/>
</dbReference>
<gene>
    <name evidence="3" type="ORF">HZF10_09135</name>
</gene>
<dbReference type="InterPro" id="IPR026444">
    <property type="entry name" value="Secre_tail"/>
</dbReference>
<dbReference type="EMBL" id="JACBJI010000003">
    <property type="protein sequence ID" value="NYA71081.1"/>
    <property type="molecule type" value="Genomic_DNA"/>
</dbReference>
<dbReference type="Proteomes" id="UP000535020">
    <property type="component" value="Unassembled WGS sequence"/>
</dbReference>
<keyword evidence="4" id="KW-1185">Reference proteome</keyword>
<protein>
    <submittedName>
        <fullName evidence="3">T9SS type A sorting domain-containing protein</fullName>
    </submittedName>
</protein>
<dbReference type="RefSeq" id="WP_176005889.1">
    <property type="nucleotide sequence ID" value="NZ_JABWMI010000010.1"/>
</dbReference>
<dbReference type="Pfam" id="PF18962">
    <property type="entry name" value="Por_Secre_tail"/>
    <property type="match status" value="1"/>
</dbReference>
<comment type="caution">
    <text evidence="3">The sequence shown here is derived from an EMBL/GenBank/DDBJ whole genome shotgun (WGS) entry which is preliminary data.</text>
</comment>
<dbReference type="InterPro" id="IPR013431">
    <property type="entry name" value="Delta_60_rpt"/>
</dbReference>
<evidence type="ECO:0000313" key="4">
    <source>
        <dbReference type="Proteomes" id="UP000535020"/>
    </source>
</evidence>
<dbReference type="AlphaFoldDB" id="A0A7Y8Y1X2"/>
<evidence type="ECO:0000259" key="2">
    <source>
        <dbReference type="Pfam" id="PF18962"/>
    </source>
</evidence>